<reference evidence="1 2" key="1">
    <citation type="submission" date="2024-06" db="EMBL/GenBank/DDBJ databases">
        <authorList>
            <person name="Kim D.-U."/>
        </authorList>
    </citation>
    <scope>NUCLEOTIDE SEQUENCE [LARGE SCALE GENOMIC DNA]</scope>
    <source>
        <strain evidence="1 2">KACC15460</strain>
    </source>
</reference>
<comment type="caution">
    <text evidence="1">The sequence shown here is derived from an EMBL/GenBank/DDBJ whole genome shotgun (WGS) entry which is preliminary data.</text>
</comment>
<organism evidence="1 2">
    <name type="scientific">Mesorhizobium shangrilense</name>
    <dbReference type="NCBI Taxonomy" id="460060"/>
    <lineage>
        <taxon>Bacteria</taxon>
        <taxon>Pseudomonadati</taxon>
        <taxon>Pseudomonadota</taxon>
        <taxon>Alphaproteobacteria</taxon>
        <taxon>Hyphomicrobiales</taxon>
        <taxon>Phyllobacteriaceae</taxon>
        <taxon>Mesorhizobium</taxon>
    </lineage>
</organism>
<gene>
    <name evidence="1" type="ORF">ABVQ20_25290</name>
</gene>
<dbReference type="EMBL" id="JBEWSZ010000002">
    <property type="protein sequence ID" value="MET2830301.1"/>
    <property type="molecule type" value="Genomic_DNA"/>
</dbReference>
<evidence type="ECO:0000313" key="2">
    <source>
        <dbReference type="Proteomes" id="UP001548832"/>
    </source>
</evidence>
<sequence>MALFSGRFQAVASTGLLLAGSKRRVPGGNACSHIGELFDPRRPSELPQRLEVCSAHATETRIAGNVGLRVALSLARPRQWTRFLAFTALAGFVSLAPVPLHAQVTVITGTAGDSGDNIVVLGTDGDSGHAPSPDPLVVNNNSVISSGGPVFGGISTGGAGGKGGNAIGFGVCPLCTPVALGGDGNNGAAGGGVIAGNTGNLAGSADGGHGLVAASIGGRGGDGGSVTGIGNALVSKGGDAGNGASGGSAEANAGAGSVINTTGVGAFGILARSEGGVGGTGGGVGGASPLAIENAGKGGGGGSGGSASATNDGEVRTTSAFSVGMLVRSAGATGGDGGSAGGLVPGIIASGGNGGAATLGGSATGTNNGDIRTGGDYADLAVRRALASGVRQRDGLGRCFQFRWQCQHILFRDARPRDRH</sequence>
<dbReference type="Proteomes" id="UP001548832">
    <property type="component" value="Unassembled WGS sequence"/>
</dbReference>
<name>A0ABV2DJS0_9HYPH</name>
<proteinExistence type="predicted"/>
<evidence type="ECO:0000313" key="1">
    <source>
        <dbReference type="EMBL" id="MET2830301.1"/>
    </source>
</evidence>
<dbReference type="RefSeq" id="WP_354462392.1">
    <property type="nucleotide sequence ID" value="NZ_JBEWSZ010000002.1"/>
</dbReference>
<keyword evidence="2" id="KW-1185">Reference proteome</keyword>
<protein>
    <submittedName>
        <fullName evidence="1">Uncharacterized protein</fullName>
    </submittedName>
</protein>
<accession>A0ABV2DJS0</accession>